<organism evidence="2 3">
    <name type="scientific">Marmoricola endophyticus</name>
    <dbReference type="NCBI Taxonomy" id="2040280"/>
    <lineage>
        <taxon>Bacteria</taxon>
        <taxon>Bacillati</taxon>
        <taxon>Actinomycetota</taxon>
        <taxon>Actinomycetes</taxon>
        <taxon>Propionibacteriales</taxon>
        <taxon>Nocardioidaceae</taxon>
        <taxon>Marmoricola</taxon>
    </lineage>
</organism>
<feature type="region of interest" description="Disordered" evidence="1">
    <location>
        <begin position="1"/>
        <end position="44"/>
    </location>
</feature>
<gene>
    <name evidence="2" type="ORF">GCM10011519_31620</name>
</gene>
<proteinExistence type="predicted"/>
<reference evidence="2" key="2">
    <citation type="submission" date="2020-09" db="EMBL/GenBank/DDBJ databases">
        <authorList>
            <person name="Sun Q."/>
            <person name="Zhou Y."/>
        </authorList>
    </citation>
    <scope>NUCLEOTIDE SEQUENCE</scope>
    <source>
        <strain evidence="2">CGMCC 1.16067</strain>
    </source>
</reference>
<sequence length="44" mass="4720">MSHPQDEDRPDEHPDEQQSAPRPGEDPEGVADEGGPTDPQNPTG</sequence>
<feature type="compositionally biased region" description="Basic and acidic residues" evidence="1">
    <location>
        <begin position="1"/>
        <end position="16"/>
    </location>
</feature>
<accession>A0A917BV02</accession>
<evidence type="ECO:0000256" key="1">
    <source>
        <dbReference type="SAM" id="MobiDB-lite"/>
    </source>
</evidence>
<name>A0A917BV02_9ACTN</name>
<keyword evidence="3" id="KW-1185">Reference proteome</keyword>
<dbReference type="AlphaFoldDB" id="A0A917BV02"/>
<dbReference type="RefSeq" id="WP_268236447.1">
    <property type="nucleotide sequence ID" value="NZ_BMKQ01000001.1"/>
</dbReference>
<evidence type="ECO:0000313" key="2">
    <source>
        <dbReference type="EMBL" id="GGF55408.1"/>
    </source>
</evidence>
<dbReference type="Proteomes" id="UP000649179">
    <property type="component" value="Unassembled WGS sequence"/>
</dbReference>
<reference evidence="2" key="1">
    <citation type="journal article" date="2014" name="Int. J. Syst. Evol. Microbiol.">
        <title>Complete genome sequence of Corynebacterium casei LMG S-19264T (=DSM 44701T), isolated from a smear-ripened cheese.</title>
        <authorList>
            <consortium name="US DOE Joint Genome Institute (JGI-PGF)"/>
            <person name="Walter F."/>
            <person name="Albersmeier A."/>
            <person name="Kalinowski J."/>
            <person name="Ruckert C."/>
        </authorList>
    </citation>
    <scope>NUCLEOTIDE SEQUENCE</scope>
    <source>
        <strain evidence="2">CGMCC 1.16067</strain>
    </source>
</reference>
<comment type="caution">
    <text evidence="2">The sequence shown here is derived from an EMBL/GenBank/DDBJ whole genome shotgun (WGS) entry which is preliminary data.</text>
</comment>
<protein>
    <submittedName>
        <fullName evidence="2">Uncharacterized protein</fullName>
    </submittedName>
</protein>
<dbReference type="EMBL" id="BMKQ01000001">
    <property type="protein sequence ID" value="GGF55408.1"/>
    <property type="molecule type" value="Genomic_DNA"/>
</dbReference>
<evidence type="ECO:0000313" key="3">
    <source>
        <dbReference type="Proteomes" id="UP000649179"/>
    </source>
</evidence>